<feature type="region of interest" description="Disordered" evidence="1">
    <location>
        <begin position="141"/>
        <end position="173"/>
    </location>
</feature>
<dbReference type="AlphaFoldDB" id="A0A842JDN1"/>
<dbReference type="Proteomes" id="UP000587396">
    <property type="component" value="Unassembled WGS sequence"/>
</dbReference>
<dbReference type="EMBL" id="JACMSE010000001">
    <property type="protein sequence ID" value="MBC2888005.1"/>
    <property type="molecule type" value="Genomic_DNA"/>
</dbReference>
<feature type="compositionally biased region" description="Acidic residues" evidence="1">
    <location>
        <begin position="152"/>
        <end position="173"/>
    </location>
</feature>
<keyword evidence="3" id="KW-1185">Reference proteome</keyword>
<comment type="caution">
    <text evidence="2">The sequence shown here is derived from an EMBL/GenBank/DDBJ whole genome shotgun (WGS) entry which is preliminary data.</text>
</comment>
<dbReference type="RefSeq" id="WP_185904016.1">
    <property type="nucleotide sequence ID" value="NZ_JACMSE010000001.1"/>
</dbReference>
<proteinExistence type="predicted"/>
<evidence type="ECO:0000256" key="1">
    <source>
        <dbReference type="SAM" id="MobiDB-lite"/>
    </source>
</evidence>
<gene>
    <name evidence="2" type="ORF">H7313_01340</name>
</gene>
<accession>A0A842JDN1</accession>
<protein>
    <submittedName>
        <fullName evidence="2">Uncharacterized protein</fullName>
    </submittedName>
</protein>
<name>A0A842JDN1_9ACTN</name>
<sequence length="173" mass="19223">MTDRVVESSDVEVPEIPEILEKVLLFTLEEAKEKMTQGADVVPFTALVVKENLFLENHPGESAEECFNFARHTVENARGAEAYALCYDGYVEVDDETKDAIIAEGGIPGEDEGVAVGYLYTMDDEGTPTFESEPAYIGEAPNFMSGLKEADQYDEDEIDEKYLDDEDAEDEVE</sequence>
<evidence type="ECO:0000313" key="3">
    <source>
        <dbReference type="Proteomes" id="UP000587396"/>
    </source>
</evidence>
<reference evidence="2 3" key="1">
    <citation type="submission" date="2020-08" db="EMBL/GenBank/DDBJ databases">
        <authorList>
            <person name="Liu C."/>
            <person name="Sun Q."/>
        </authorList>
    </citation>
    <scope>NUCLEOTIDE SEQUENCE [LARGE SCALE GENOMIC DNA]</scope>
    <source>
        <strain evidence="2 3">N22</strain>
    </source>
</reference>
<organism evidence="2 3">
    <name type="scientific">Gordonibacter massiliensis</name>
    <name type="common">ex Traore et al. 2017</name>
    <dbReference type="NCBI Taxonomy" id="1841863"/>
    <lineage>
        <taxon>Bacteria</taxon>
        <taxon>Bacillati</taxon>
        <taxon>Actinomycetota</taxon>
        <taxon>Coriobacteriia</taxon>
        <taxon>Eggerthellales</taxon>
        <taxon>Eggerthellaceae</taxon>
        <taxon>Gordonibacter</taxon>
    </lineage>
</organism>
<evidence type="ECO:0000313" key="2">
    <source>
        <dbReference type="EMBL" id="MBC2888005.1"/>
    </source>
</evidence>